<dbReference type="SUPFAM" id="SSF48150">
    <property type="entry name" value="DNA-glycosylase"/>
    <property type="match status" value="1"/>
</dbReference>
<keyword evidence="1" id="KW-0862">Zinc</keyword>
<dbReference type="Pfam" id="PF03352">
    <property type="entry name" value="Adenine_glyco"/>
    <property type="match status" value="1"/>
</dbReference>
<feature type="binding site" evidence="1">
    <location>
        <position position="180"/>
    </location>
    <ligand>
        <name>Zn(2+)</name>
        <dbReference type="ChEBI" id="CHEBI:29105"/>
    </ligand>
</feature>
<evidence type="ECO:0000256" key="1">
    <source>
        <dbReference type="PIRSR" id="PIRSR605019-1"/>
    </source>
</evidence>
<dbReference type="Proteomes" id="UP000183995">
    <property type="component" value="Unassembled WGS sequence"/>
</dbReference>
<keyword evidence="1" id="KW-0479">Metal-binding</keyword>
<proteinExistence type="predicted"/>
<evidence type="ECO:0000313" key="2">
    <source>
        <dbReference type="EMBL" id="SHH49641.1"/>
    </source>
</evidence>
<dbReference type="GO" id="GO:0006284">
    <property type="term" value="P:base-excision repair"/>
    <property type="evidence" value="ECO:0007669"/>
    <property type="project" value="InterPro"/>
</dbReference>
<feature type="binding site" evidence="1">
    <location>
        <position position="184"/>
    </location>
    <ligand>
        <name>Zn(2+)</name>
        <dbReference type="ChEBI" id="CHEBI:29105"/>
    </ligand>
</feature>
<keyword evidence="3" id="KW-1185">Reference proteome</keyword>
<dbReference type="RefSeq" id="WP_200796587.1">
    <property type="nucleotide sequence ID" value="NZ_FQXV01000001.1"/>
</dbReference>
<dbReference type="Gene3D" id="1.10.340.30">
    <property type="entry name" value="Hypothetical protein, domain 2"/>
    <property type="match status" value="1"/>
</dbReference>
<feature type="binding site" evidence="1">
    <location>
        <position position="22"/>
    </location>
    <ligand>
        <name>Zn(2+)</name>
        <dbReference type="ChEBI" id="CHEBI:29105"/>
    </ligand>
</feature>
<feature type="binding site" evidence="1">
    <location>
        <position position="9"/>
    </location>
    <ligand>
        <name>Zn(2+)</name>
        <dbReference type="ChEBI" id="CHEBI:29105"/>
    </ligand>
</feature>
<dbReference type="AlphaFoldDB" id="A0A1M5TG72"/>
<reference evidence="2 3" key="1">
    <citation type="submission" date="2016-11" db="EMBL/GenBank/DDBJ databases">
        <authorList>
            <person name="Jaros S."/>
            <person name="Januszkiewicz K."/>
            <person name="Wedrychowicz H."/>
        </authorList>
    </citation>
    <scope>NUCLEOTIDE SEQUENCE [LARGE SCALE GENOMIC DNA]</scope>
    <source>
        <strain evidence="2 3">DSM 10068</strain>
    </source>
</reference>
<dbReference type="GO" id="GO:0046872">
    <property type="term" value="F:metal ion binding"/>
    <property type="evidence" value="ECO:0007669"/>
    <property type="project" value="UniProtKB-KW"/>
</dbReference>
<gene>
    <name evidence="2" type="ORF">SAMN02745823_00078</name>
</gene>
<dbReference type="InterPro" id="IPR005019">
    <property type="entry name" value="Adenine_glyco"/>
</dbReference>
<sequence length="195" mass="22166">MINGNITRCGWCGTDELYVRYHDEEWGVPVHDDKKHFEFLVLESAQSGLSWLTILRKRENYRAAYDGFDPEKVAKYDEAKINELLSDPGIIRNRMKIEASVNNARRFLEIQKEFGSFDSYIWGFTGGKPVAGSYQSIVELPATSELSDKISKDLKSRGFKFLGSITVYSHIQAVGIVNDHIDSCFRKNLCGNASR</sequence>
<accession>A0A1M5TG72</accession>
<dbReference type="InterPro" id="IPR052891">
    <property type="entry name" value="DNA-3mA_glycosylase"/>
</dbReference>
<dbReference type="STRING" id="1123282.SAMN02745823_00078"/>
<dbReference type="EMBL" id="FQXV01000001">
    <property type="protein sequence ID" value="SHH49641.1"/>
    <property type="molecule type" value="Genomic_DNA"/>
</dbReference>
<dbReference type="PANTHER" id="PTHR30037">
    <property type="entry name" value="DNA-3-METHYLADENINE GLYCOSYLASE 1"/>
    <property type="match status" value="1"/>
</dbReference>
<dbReference type="PANTHER" id="PTHR30037:SF4">
    <property type="entry name" value="DNA-3-METHYLADENINE GLYCOSYLASE I"/>
    <property type="match status" value="1"/>
</dbReference>
<protein>
    <submittedName>
        <fullName evidence="2">DNA-3-methyladenine glycosylase I</fullName>
    </submittedName>
</protein>
<dbReference type="GO" id="GO:0008725">
    <property type="term" value="F:DNA-3-methyladenine glycosylase activity"/>
    <property type="evidence" value="ECO:0007669"/>
    <property type="project" value="InterPro"/>
</dbReference>
<evidence type="ECO:0000313" key="3">
    <source>
        <dbReference type="Proteomes" id="UP000183995"/>
    </source>
</evidence>
<dbReference type="InterPro" id="IPR011257">
    <property type="entry name" value="DNA_glycosylase"/>
</dbReference>
<organism evidence="2 3">
    <name type="scientific">Sporobacter termitidis DSM 10068</name>
    <dbReference type="NCBI Taxonomy" id="1123282"/>
    <lineage>
        <taxon>Bacteria</taxon>
        <taxon>Bacillati</taxon>
        <taxon>Bacillota</taxon>
        <taxon>Clostridia</taxon>
        <taxon>Eubacteriales</taxon>
        <taxon>Oscillospiraceae</taxon>
        <taxon>Sporobacter</taxon>
    </lineage>
</organism>
<name>A0A1M5TG72_9FIRM</name>